<dbReference type="PANTHER" id="PTHR43038">
    <property type="entry name" value="ATP-BINDING CASSETTE, SUB-FAMILY H, MEMBER 1"/>
    <property type="match status" value="1"/>
</dbReference>
<evidence type="ECO:0000259" key="3">
    <source>
        <dbReference type="PROSITE" id="PS50893"/>
    </source>
</evidence>
<dbReference type="InterPro" id="IPR027417">
    <property type="entry name" value="P-loop_NTPase"/>
</dbReference>
<dbReference type="AlphaFoldDB" id="A0A2N5Z9J5"/>
<gene>
    <name evidence="4" type="ORF">C0601_13360</name>
</gene>
<dbReference type="InterPro" id="IPR003439">
    <property type="entry name" value="ABC_transporter-like_ATP-bd"/>
</dbReference>
<organism evidence="4 5">
    <name type="scientific">Muiribacterium halophilum</name>
    <dbReference type="NCBI Taxonomy" id="2053465"/>
    <lineage>
        <taxon>Bacteria</taxon>
        <taxon>Candidatus Muiribacteriota</taxon>
        <taxon>Candidatus Muiribacteriia</taxon>
        <taxon>Candidatus Muiribacteriales</taxon>
        <taxon>Candidatus Muiribacteriaceae</taxon>
        <taxon>Candidatus Muiribacterium</taxon>
    </lineage>
</organism>
<dbReference type="PROSITE" id="PS50893">
    <property type="entry name" value="ABC_TRANSPORTER_2"/>
    <property type="match status" value="1"/>
</dbReference>
<dbReference type="PROSITE" id="PS00211">
    <property type="entry name" value="ABC_TRANSPORTER_1"/>
    <property type="match status" value="1"/>
</dbReference>
<dbReference type="GO" id="GO:0005524">
    <property type="term" value="F:ATP binding"/>
    <property type="evidence" value="ECO:0007669"/>
    <property type="project" value="UniProtKB-KW"/>
</dbReference>
<dbReference type="EMBL" id="PKTG01000142">
    <property type="protein sequence ID" value="PLX15299.1"/>
    <property type="molecule type" value="Genomic_DNA"/>
</dbReference>
<dbReference type="CDD" id="cd03230">
    <property type="entry name" value="ABC_DR_subfamily_A"/>
    <property type="match status" value="1"/>
</dbReference>
<dbReference type="Gene3D" id="3.40.50.300">
    <property type="entry name" value="P-loop containing nucleotide triphosphate hydrolases"/>
    <property type="match status" value="1"/>
</dbReference>
<dbReference type="InterPro" id="IPR017871">
    <property type="entry name" value="ABC_transporter-like_CS"/>
</dbReference>
<dbReference type="Pfam" id="PF00005">
    <property type="entry name" value="ABC_tran"/>
    <property type="match status" value="1"/>
</dbReference>
<evidence type="ECO:0000313" key="5">
    <source>
        <dbReference type="Proteomes" id="UP000234857"/>
    </source>
</evidence>
<sequence>MISLKEIKKYYGNVKAVDGISIDVPDGSIFGVVGPDGAGKTTLLRIIAATLKKDSGKYDLSGKDTVDNPEIVHKIIGYMPQRFALYNDLSLLENITFYAEIFGIAEEKLNEKIDEILSSFSIDQFKERLAGRLSGGMKQKLALACTLIHSPKLLVLDEPTNGVDPVSRREFWNILYDLREKGTTIVVSTSYLEEAERCNEVIMLHDGKILKHDDPGALKKSVPGRFYEVESTQLRRCERDIKKSFPEFEVILAGEKLKIFVPQDIDFEKRKKDMDGKCMIDNIRSSEPTLEDVFRYYSNTN</sequence>
<dbReference type="SMART" id="SM00382">
    <property type="entry name" value="AAA"/>
    <property type="match status" value="1"/>
</dbReference>
<evidence type="ECO:0000256" key="2">
    <source>
        <dbReference type="ARBA" id="ARBA00022840"/>
    </source>
</evidence>
<evidence type="ECO:0000256" key="1">
    <source>
        <dbReference type="ARBA" id="ARBA00022741"/>
    </source>
</evidence>
<dbReference type="InterPro" id="IPR003593">
    <property type="entry name" value="AAA+_ATPase"/>
</dbReference>
<name>A0A2N5Z9J5_MUIH1</name>
<keyword evidence="2 4" id="KW-0067">ATP-binding</keyword>
<dbReference type="Proteomes" id="UP000234857">
    <property type="component" value="Unassembled WGS sequence"/>
</dbReference>
<feature type="domain" description="ABC transporter" evidence="3">
    <location>
        <begin position="2"/>
        <end position="231"/>
    </location>
</feature>
<accession>A0A2N5Z9J5</accession>
<protein>
    <submittedName>
        <fullName evidence="4">Multidrug ABC transporter ATP-binding protein</fullName>
    </submittedName>
</protein>
<evidence type="ECO:0000313" key="4">
    <source>
        <dbReference type="EMBL" id="PLX15299.1"/>
    </source>
</evidence>
<dbReference type="GO" id="GO:0016887">
    <property type="term" value="F:ATP hydrolysis activity"/>
    <property type="evidence" value="ECO:0007669"/>
    <property type="project" value="InterPro"/>
</dbReference>
<dbReference type="SUPFAM" id="SSF52540">
    <property type="entry name" value="P-loop containing nucleoside triphosphate hydrolases"/>
    <property type="match status" value="1"/>
</dbReference>
<proteinExistence type="predicted"/>
<dbReference type="PANTHER" id="PTHR43038:SF3">
    <property type="entry name" value="ABC TRANSPORTER G FAMILY MEMBER 20 ISOFORM X1"/>
    <property type="match status" value="1"/>
</dbReference>
<reference evidence="4 5" key="1">
    <citation type="submission" date="2017-11" db="EMBL/GenBank/DDBJ databases">
        <title>Genome-resolved metagenomics identifies genetic mobility, metabolic interactions, and unexpected diversity in perchlorate-reducing communities.</title>
        <authorList>
            <person name="Barnum T.P."/>
            <person name="Figueroa I.A."/>
            <person name="Carlstrom C.I."/>
            <person name="Lucas L.N."/>
            <person name="Engelbrektson A.L."/>
            <person name="Coates J.D."/>
        </authorList>
    </citation>
    <scope>NUCLEOTIDE SEQUENCE [LARGE SCALE GENOMIC DNA]</scope>
    <source>
        <strain evidence="4">BM706</strain>
    </source>
</reference>
<keyword evidence="1" id="KW-0547">Nucleotide-binding</keyword>
<comment type="caution">
    <text evidence="4">The sequence shown here is derived from an EMBL/GenBank/DDBJ whole genome shotgun (WGS) entry which is preliminary data.</text>
</comment>